<accession>A0A177ANL7</accession>
<dbReference type="Gene3D" id="1.25.40.20">
    <property type="entry name" value="Ankyrin repeat-containing domain"/>
    <property type="match status" value="1"/>
</dbReference>
<evidence type="ECO:0000256" key="1">
    <source>
        <dbReference type="ARBA" id="ARBA00022737"/>
    </source>
</evidence>
<dbReference type="Proteomes" id="UP000077154">
    <property type="component" value="Unassembled WGS sequence"/>
</dbReference>
<dbReference type="OrthoDB" id="9995210at2759"/>
<feature type="compositionally biased region" description="Acidic residues" evidence="4">
    <location>
        <begin position="170"/>
        <end position="179"/>
    </location>
</feature>
<dbReference type="AlphaFoldDB" id="A0A177ANL7"/>
<proteinExistence type="predicted"/>
<protein>
    <submittedName>
        <fullName evidence="5">Uncharacterized protein</fullName>
    </submittedName>
</protein>
<dbReference type="eggNOG" id="ENOG502S4CU">
    <property type="taxonomic scope" value="Eukaryota"/>
</dbReference>
<dbReference type="SMART" id="SM00248">
    <property type="entry name" value="ANK"/>
    <property type="match status" value="2"/>
</dbReference>
<dbReference type="RefSeq" id="XP_024328201.1">
    <property type="nucleotide sequence ID" value="XM_024463749.1"/>
</dbReference>
<feature type="repeat" description="ANK" evidence="3">
    <location>
        <begin position="94"/>
        <end position="136"/>
    </location>
</feature>
<dbReference type="GeneID" id="36283151"/>
<evidence type="ECO:0000256" key="2">
    <source>
        <dbReference type="ARBA" id="ARBA00023043"/>
    </source>
</evidence>
<organism evidence="5">
    <name type="scientific">Pseudogymnoascus destructans</name>
    <dbReference type="NCBI Taxonomy" id="655981"/>
    <lineage>
        <taxon>Eukaryota</taxon>
        <taxon>Fungi</taxon>
        <taxon>Dikarya</taxon>
        <taxon>Ascomycota</taxon>
        <taxon>Pezizomycotina</taxon>
        <taxon>Leotiomycetes</taxon>
        <taxon>Thelebolales</taxon>
        <taxon>Thelebolaceae</taxon>
        <taxon>Pseudogymnoascus</taxon>
    </lineage>
</organism>
<dbReference type="SUPFAM" id="SSF48403">
    <property type="entry name" value="Ankyrin repeat"/>
    <property type="match status" value="1"/>
</dbReference>
<sequence length="199" mass="22180">MADLRNGPEQDQEHEGAKPSELIIEACRRNNTELLSSVIEECSSPEAAAKLLNESRSVLGNYAYHEAAANGHYEIIDMLLDQEGFECDPINKREGDTPLHYAVRWVNEQSAENHEYGISLIDMMLEAGSDPKIRNKAKLKAADLVNPANTELRDLLQKAEYVLQNQGDFIDAEEEEDEGPTGSNSDSDFDEEPTSGKKR</sequence>
<dbReference type="EMBL" id="KV441386">
    <property type="protein sequence ID" value="OAF62931.1"/>
    <property type="molecule type" value="Genomic_DNA"/>
</dbReference>
<feature type="region of interest" description="Disordered" evidence="4">
    <location>
        <begin position="1"/>
        <end position="20"/>
    </location>
</feature>
<feature type="compositionally biased region" description="Basic and acidic residues" evidence="4">
    <location>
        <begin position="1"/>
        <end position="18"/>
    </location>
</feature>
<feature type="region of interest" description="Disordered" evidence="4">
    <location>
        <begin position="166"/>
        <end position="199"/>
    </location>
</feature>
<dbReference type="VEuPathDB" id="FungiDB:GMDG_02823"/>
<dbReference type="PROSITE" id="PS50088">
    <property type="entry name" value="ANK_REPEAT"/>
    <property type="match status" value="1"/>
</dbReference>
<keyword evidence="1" id="KW-0677">Repeat</keyword>
<keyword evidence="2 3" id="KW-0040">ANK repeat</keyword>
<gene>
    <name evidence="5" type="ORF">VC83_00052</name>
</gene>
<dbReference type="PANTHER" id="PTHR24180">
    <property type="entry name" value="CYCLIN-DEPENDENT KINASE INHIBITOR 2C-RELATED"/>
    <property type="match status" value="1"/>
</dbReference>
<evidence type="ECO:0000313" key="5">
    <source>
        <dbReference type="EMBL" id="OAF62931.1"/>
    </source>
</evidence>
<name>A0A177ANL7_9PEZI</name>
<dbReference type="InterPro" id="IPR036770">
    <property type="entry name" value="Ankyrin_rpt-contain_sf"/>
</dbReference>
<reference evidence="5" key="1">
    <citation type="submission" date="2016-03" db="EMBL/GenBank/DDBJ databases">
        <title>Updated assembly of Pseudogymnoascus destructans, the fungus causing white-nose syndrome of bats.</title>
        <authorList>
            <person name="Palmer J.M."/>
            <person name="Drees K.P."/>
            <person name="Foster J.T."/>
            <person name="Lindner D.L."/>
        </authorList>
    </citation>
    <scope>NUCLEOTIDE SEQUENCE [LARGE SCALE GENOMIC DNA]</scope>
    <source>
        <strain evidence="5">20631-21</strain>
    </source>
</reference>
<dbReference type="InterPro" id="IPR002110">
    <property type="entry name" value="Ankyrin_rpt"/>
</dbReference>
<dbReference type="InterPro" id="IPR051637">
    <property type="entry name" value="Ank_repeat_dom-contain_49"/>
</dbReference>
<dbReference type="PANTHER" id="PTHR24180:SF53">
    <property type="entry name" value="ANKYRIN REPEAT-CONTAINING PROTEIN C105.02C"/>
    <property type="match status" value="1"/>
</dbReference>
<dbReference type="Pfam" id="PF12796">
    <property type="entry name" value="Ank_2"/>
    <property type="match status" value="1"/>
</dbReference>
<evidence type="ECO:0000256" key="3">
    <source>
        <dbReference type="PROSITE-ProRule" id="PRU00023"/>
    </source>
</evidence>
<evidence type="ECO:0000256" key="4">
    <source>
        <dbReference type="SAM" id="MobiDB-lite"/>
    </source>
</evidence>